<keyword evidence="3" id="KW-1185">Reference proteome</keyword>
<evidence type="ECO:0000313" key="3">
    <source>
        <dbReference type="Proteomes" id="UP001177003"/>
    </source>
</evidence>
<dbReference type="EMBL" id="OX465081">
    <property type="protein sequence ID" value="CAI9283636.1"/>
    <property type="molecule type" value="Genomic_DNA"/>
</dbReference>
<accession>A0AA35Z0U5</accession>
<name>A0AA35Z0U5_LACSI</name>
<evidence type="ECO:0000256" key="1">
    <source>
        <dbReference type="SAM" id="MobiDB-lite"/>
    </source>
</evidence>
<reference evidence="2" key="1">
    <citation type="submission" date="2023-04" db="EMBL/GenBank/DDBJ databases">
        <authorList>
            <person name="Vijverberg K."/>
            <person name="Xiong W."/>
            <person name="Schranz E."/>
        </authorList>
    </citation>
    <scope>NUCLEOTIDE SEQUENCE</scope>
</reference>
<feature type="region of interest" description="Disordered" evidence="1">
    <location>
        <begin position="1"/>
        <end position="42"/>
    </location>
</feature>
<dbReference type="AlphaFoldDB" id="A0AA35Z0U5"/>
<dbReference type="Proteomes" id="UP001177003">
    <property type="component" value="Chromosome 5"/>
</dbReference>
<organism evidence="2 3">
    <name type="scientific">Lactuca saligna</name>
    <name type="common">Willowleaf lettuce</name>
    <dbReference type="NCBI Taxonomy" id="75948"/>
    <lineage>
        <taxon>Eukaryota</taxon>
        <taxon>Viridiplantae</taxon>
        <taxon>Streptophyta</taxon>
        <taxon>Embryophyta</taxon>
        <taxon>Tracheophyta</taxon>
        <taxon>Spermatophyta</taxon>
        <taxon>Magnoliopsida</taxon>
        <taxon>eudicotyledons</taxon>
        <taxon>Gunneridae</taxon>
        <taxon>Pentapetalae</taxon>
        <taxon>asterids</taxon>
        <taxon>campanulids</taxon>
        <taxon>Asterales</taxon>
        <taxon>Asteraceae</taxon>
        <taxon>Cichorioideae</taxon>
        <taxon>Cichorieae</taxon>
        <taxon>Lactucinae</taxon>
        <taxon>Lactuca</taxon>
    </lineage>
</organism>
<sequence length="98" mass="10760">MLPTEEVGGERGTGEDEDIGDVVDQTNAGKIRPRGENGGRELESIREPESFNAGDDGETMFLVEGMMGGDYRRGWWRVAIGVSVGSDICEEKRVKGRR</sequence>
<gene>
    <name evidence="2" type="ORF">LSALG_LOCUS23218</name>
</gene>
<proteinExistence type="predicted"/>
<evidence type="ECO:0000313" key="2">
    <source>
        <dbReference type="EMBL" id="CAI9283636.1"/>
    </source>
</evidence>
<protein>
    <submittedName>
        <fullName evidence="2">Uncharacterized protein</fullName>
    </submittedName>
</protein>
<feature type="compositionally biased region" description="Basic and acidic residues" evidence="1">
    <location>
        <begin position="33"/>
        <end position="42"/>
    </location>
</feature>